<keyword evidence="1" id="KW-0472">Membrane</keyword>
<feature type="transmembrane region" description="Helical" evidence="1">
    <location>
        <begin position="50"/>
        <end position="69"/>
    </location>
</feature>
<organism evidence="2 3">
    <name type="scientific">Gracilibacillus kekensis</name>
    <dbReference type="NCBI Taxonomy" id="1027249"/>
    <lineage>
        <taxon>Bacteria</taxon>
        <taxon>Bacillati</taxon>
        <taxon>Bacillota</taxon>
        <taxon>Bacilli</taxon>
        <taxon>Bacillales</taxon>
        <taxon>Bacillaceae</taxon>
        <taxon>Gracilibacillus</taxon>
    </lineage>
</organism>
<evidence type="ECO:0000256" key="1">
    <source>
        <dbReference type="SAM" id="Phobius"/>
    </source>
</evidence>
<gene>
    <name evidence="2" type="ORF">SAMN05216179_0199</name>
</gene>
<dbReference type="AlphaFoldDB" id="A0A1M7IZ35"/>
<evidence type="ECO:0000313" key="3">
    <source>
        <dbReference type="Proteomes" id="UP000184184"/>
    </source>
</evidence>
<proteinExistence type="predicted"/>
<dbReference type="STRING" id="1027249.SAMN05216179_0199"/>
<sequence length="137" mass="16503">MFWLKLLLLIFLFVFFQKTFEIMMRKRLQVEKRNIFSYNHVNKKHEWVDWTIRIIFCLIMLFLFALRVAYYPHEGDWGEELFSISIAFVIVSEMARAMMEWKYKENKNEAIFTISQLAFGLILLSTLLLTNGWGLFG</sequence>
<protein>
    <recommendedName>
        <fullName evidence="4">DUF4181 domain-containing protein</fullName>
    </recommendedName>
</protein>
<dbReference type="RefSeq" id="WP_084543305.1">
    <property type="nucleotide sequence ID" value="NZ_FRCZ01000001.1"/>
</dbReference>
<reference evidence="2 3" key="1">
    <citation type="submission" date="2016-11" db="EMBL/GenBank/DDBJ databases">
        <authorList>
            <person name="Jaros S."/>
            <person name="Januszkiewicz K."/>
            <person name="Wedrychowicz H."/>
        </authorList>
    </citation>
    <scope>NUCLEOTIDE SEQUENCE [LARGE SCALE GENOMIC DNA]</scope>
    <source>
        <strain evidence="2 3">CGMCC 1.10681</strain>
    </source>
</reference>
<keyword evidence="3" id="KW-1185">Reference proteome</keyword>
<keyword evidence="1" id="KW-0812">Transmembrane</keyword>
<evidence type="ECO:0000313" key="2">
    <source>
        <dbReference type="EMBL" id="SHM45965.1"/>
    </source>
</evidence>
<feature type="transmembrane region" description="Helical" evidence="1">
    <location>
        <begin position="81"/>
        <end position="99"/>
    </location>
</feature>
<keyword evidence="1" id="KW-1133">Transmembrane helix</keyword>
<dbReference type="EMBL" id="FRCZ01000001">
    <property type="protein sequence ID" value="SHM45965.1"/>
    <property type="molecule type" value="Genomic_DNA"/>
</dbReference>
<feature type="transmembrane region" description="Helical" evidence="1">
    <location>
        <begin position="111"/>
        <end position="136"/>
    </location>
</feature>
<dbReference type="Pfam" id="PF13789">
    <property type="entry name" value="DUF4181"/>
    <property type="match status" value="1"/>
</dbReference>
<evidence type="ECO:0008006" key="4">
    <source>
        <dbReference type="Google" id="ProtNLM"/>
    </source>
</evidence>
<dbReference type="OrthoDB" id="2428213at2"/>
<accession>A0A1M7IZ35</accession>
<dbReference type="InterPro" id="IPR025441">
    <property type="entry name" value="DUF4181"/>
</dbReference>
<dbReference type="Proteomes" id="UP000184184">
    <property type="component" value="Unassembled WGS sequence"/>
</dbReference>
<feature type="transmembrane region" description="Helical" evidence="1">
    <location>
        <begin position="6"/>
        <end position="24"/>
    </location>
</feature>
<name>A0A1M7IZ35_9BACI</name>